<proteinExistence type="predicted"/>
<dbReference type="Pfam" id="PF03819">
    <property type="entry name" value="MazG"/>
    <property type="match status" value="1"/>
</dbReference>
<sequence>MQIDLNKYQKFVEEVTSMPSNDLTTFMDTCDRIDANYELIDGEMKHGPDVNVPLLFTACLGLAAESGEFIEIPKKIFFQGKAFNDESLFHMKRELGDIMWYWVNACRALNLDPNDVIAENVRKLESRYPGGKFDPFYSENRQDGDL</sequence>
<feature type="domain" description="NTP pyrophosphohydrolase MazG-like" evidence="1">
    <location>
        <begin position="61"/>
        <end position="129"/>
    </location>
</feature>
<dbReference type="PIRSF" id="PIRSF006639">
    <property type="entry name" value="UCP006639_pph"/>
    <property type="match status" value="1"/>
</dbReference>
<dbReference type="EMBL" id="LR797503">
    <property type="protein sequence ID" value="CAB4220988.1"/>
    <property type="molecule type" value="Genomic_DNA"/>
</dbReference>
<accession>A0A6J5SZT5</accession>
<protein>
    <submittedName>
        <fullName evidence="2">NTP-PPase_u4 domain containing protein</fullName>
    </submittedName>
</protein>
<dbReference type="SUPFAM" id="SSF101386">
    <property type="entry name" value="all-alpha NTP pyrophosphatases"/>
    <property type="match status" value="1"/>
</dbReference>
<reference evidence="2" key="1">
    <citation type="submission" date="2020-05" db="EMBL/GenBank/DDBJ databases">
        <authorList>
            <person name="Chiriac C."/>
            <person name="Salcher M."/>
            <person name="Ghai R."/>
            <person name="Kavagutti S V."/>
        </authorList>
    </citation>
    <scope>NUCLEOTIDE SEQUENCE</scope>
</reference>
<organism evidence="2">
    <name type="scientific">uncultured Caudovirales phage</name>
    <dbReference type="NCBI Taxonomy" id="2100421"/>
    <lineage>
        <taxon>Viruses</taxon>
        <taxon>Duplodnaviria</taxon>
        <taxon>Heunggongvirae</taxon>
        <taxon>Uroviricota</taxon>
        <taxon>Caudoviricetes</taxon>
        <taxon>Peduoviridae</taxon>
        <taxon>Maltschvirus</taxon>
        <taxon>Maltschvirus maltsch</taxon>
    </lineage>
</organism>
<dbReference type="Gene3D" id="1.10.287.1080">
    <property type="entry name" value="MazG-like"/>
    <property type="match status" value="1"/>
</dbReference>
<evidence type="ECO:0000313" key="2">
    <source>
        <dbReference type="EMBL" id="CAB4220988.1"/>
    </source>
</evidence>
<dbReference type="CDD" id="cd11541">
    <property type="entry name" value="NTP-PPase_u4"/>
    <property type="match status" value="1"/>
</dbReference>
<gene>
    <name evidence="2" type="ORF">UFOVP1636_96</name>
</gene>
<dbReference type="InterPro" id="IPR004518">
    <property type="entry name" value="MazG-like_dom"/>
</dbReference>
<dbReference type="InterPro" id="IPR011379">
    <property type="entry name" value="MazG-related_GP37"/>
</dbReference>
<name>A0A6J5SZT5_9CAUD</name>
<evidence type="ECO:0000259" key="1">
    <source>
        <dbReference type="Pfam" id="PF03819"/>
    </source>
</evidence>